<dbReference type="EMBL" id="FP236843">
    <property type="protein sequence ID" value="CAX58082.1"/>
    <property type="molecule type" value="Genomic_DNA"/>
</dbReference>
<keyword evidence="2" id="KW-1185">Reference proteome</keyword>
<sequence>MGPPYDDALLSAKQIGPDSWLYITEYQGGATVSDVYRYYLSAELKTEPLKALGHIAPFLTADTADAKVNKWGNRVSINLSGKVYQFTSSVFYTSDGIAMTPSIDFTSRTP</sequence>
<dbReference type="KEGG" id="ebi:EbC_05510"/>
<protein>
    <submittedName>
        <fullName evidence="1">Uncharacterized protein</fullName>
    </submittedName>
</protein>
<accession>D8MMM5</accession>
<gene>
    <name evidence="1" type="ordered locus">EbC_05510</name>
</gene>
<name>D8MMM5_ERWBE</name>
<dbReference type="eggNOG" id="ENOG5032V2T">
    <property type="taxonomic scope" value="Bacteria"/>
</dbReference>
<reference evidence="1 2" key="1">
    <citation type="journal article" date="2010" name="BMC Genomics">
        <title>Genome comparison of the epiphytic bacteria Erwinia billingiae and E. tasmaniensis with the pear pathogen E. pyrifoliae.</title>
        <authorList>
            <person name="Kube M."/>
            <person name="Migdoll A.M."/>
            <person name="Gehring I."/>
            <person name="Heitmann K."/>
            <person name="Mayer Y."/>
            <person name="Kuhl H."/>
            <person name="Knaust F."/>
            <person name="Geider K."/>
            <person name="Reinhardt R."/>
        </authorList>
    </citation>
    <scope>NUCLEOTIDE SEQUENCE [LARGE SCALE GENOMIC DNA]</scope>
    <source>
        <strain evidence="1 2">Eb661</strain>
    </source>
</reference>
<proteinExistence type="predicted"/>
<evidence type="ECO:0000313" key="1">
    <source>
        <dbReference type="EMBL" id="CAX58082.1"/>
    </source>
</evidence>
<dbReference type="HOGENOM" id="CLU_151975_0_0_6"/>
<organism evidence="2">
    <name type="scientific">Erwinia billingiae (strain Eb661)</name>
    <dbReference type="NCBI Taxonomy" id="634500"/>
    <lineage>
        <taxon>Bacteria</taxon>
        <taxon>Pseudomonadati</taxon>
        <taxon>Pseudomonadota</taxon>
        <taxon>Gammaproteobacteria</taxon>
        <taxon>Enterobacterales</taxon>
        <taxon>Erwiniaceae</taxon>
        <taxon>Erwinia</taxon>
    </lineage>
</organism>
<dbReference type="Proteomes" id="UP000008793">
    <property type="component" value="Chromosome"/>
</dbReference>
<dbReference type="AlphaFoldDB" id="D8MMM5"/>
<evidence type="ECO:0000313" key="2">
    <source>
        <dbReference type="Proteomes" id="UP000008793"/>
    </source>
</evidence>